<evidence type="ECO:0000259" key="12">
    <source>
        <dbReference type="PROSITE" id="PS50110"/>
    </source>
</evidence>
<keyword evidence="6" id="KW-0805">Transcription regulation</keyword>
<dbReference type="InterPro" id="IPR051552">
    <property type="entry name" value="HptR"/>
</dbReference>
<reference evidence="14" key="1">
    <citation type="submission" date="2024-06" db="EMBL/GenBank/DDBJ databases">
        <title>Caproicibacterium argilliputei sp. nov, a novel caproic acid producing anaerobic bacterium isolated from pit mud.</title>
        <authorList>
            <person name="Zeng C."/>
        </authorList>
    </citation>
    <scope>NUCLEOTIDE SEQUENCE [LARGE SCALE GENOMIC DNA]</scope>
    <source>
        <strain evidence="14">ZCY20-5</strain>
    </source>
</reference>
<evidence type="ECO:0000313" key="13">
    <source>
        <dbReference type="EMBL" id="WOC32487.1"/>
    </source>
</evidence>
<proteinExistence type="predicted"/>
<evidence type="ECO:0000256" key="5">
    <source>
        <dbReference type="ARBA" id="ARBA00023012"/>
    </source>
</evidence>
<evidence type="ECO:0000256" key="9">
    <source>
        <dbReference type="ARBA" id="ARBA00024867"/>
    </source>
</evidence>
<keyword evidence="8" id="KW-0804">Transcription</keyword>
<dbReference type="GO" id="GO:0043565">
    <property type="term" value="F:sequence-specific DNA binding"/>
    <property type="evidence" value="ECO:0007669"/>
    <property type="project" value="InterPro"/>
</dbReference>
<sequence>MKAIVVDDDEVVLQGLHTVIPWEALGFGKVISAKNGEEAYRKAVAENPDIIITDIRMPIMDGLALACKVHQTMNGVSMIIMSAYEDFQYARSAMQYGVSDYILKPIDLDKIDQLVRRLKQLRDAKCARSSVMRNLYNGDLKTRIFTDLKEGRLGDIEALLKQQAFGESAQAEDLKGLCLKLVEFLFSYYRGIGLNLDAVCGSQTEVIERIMELHSAQEICSVTYRVFCDVFACVSKEKVDHEAVLASAARQMMEREYSNSSFSLQYVADKLGITPSRLSVLFRKSFGVNFSTSLAHIRMAKAQELLKDFSLKIDDVGSLVGYADSHYFAKAFKRVVNLTPSEYRNVSGGIFHAN</sequence>
<comment type="subcellular location">
    <subcellularLocation>
        <location evidence="1">Cytoplasm</location>
    </subcellularLocation>
</comment>
<evidence type="ECO:0000313" key="14">
    <source>
        <dbReference type="Proteomes" id="UP001300604"/>
    </source>
</evidence>
<dbReference type="PROSITE" id="PS50110">
    <property type="entry name" value="RESPONSE_REGULATORY"/>
    <property type="match status" value="1"/>
</dbReference>
<dbReference type="Pfam" id="PF00072">
    <property type="entry name" value="Response_reg"/>
    <property type="match status" value="1"/>
</dbReference>
<dbReference type="InterPro" id="IPR001789">
    <property type="entry name" value="Sig_transdc_resp-reg_receiver"/>
</dbReference>
<dbReference type="SUPFAM" id="SSF46689">
    <property type="entry name" value="Homeodomain-like"/>
    <property type="match status" value="1"/>
</dbReference>
<dbReference type="InterPro" id="IPR020449">
    <property type="entry name" value="Tscrpt_reg_AraC-type_HTH"/>
</dbReference>
<dbReference type="InterPro" id="IPR009057">
    <property type="entry name" value="Homeodomain-like_sf"/>
</dbReference>
<dbReference type="Gene3D" id="3.40.50.2300">
    <property type="match status" value="1"/>
</dbReference>
<dbReference type="Proteomes" id="UP001300604">
    <property type="component" value="Chromosome"/>
</dbReference>
<evidence type="ECO:0000256" key="7">
    <source>
        <dbReference type="ARBA" id="ARBA00023125"/>
    </source>
</evidence>
<dbReference type="SUPFAM" id="SSF52172">
    <property type="entry name" value="CheY-like"/>
    <property type="match status" value="1"/>
</dbReference>
<dbReference type="GO" id="GO:0005737">
    <property type="term" value="C:cytoplasm"/>
    <property type="evidence" value="ECO:0007669"/>
    <property type="project" value="UniProtKB-SubCell"/>
</dbReference>
<dbReference type="PRINTS" id="PR00032">
    <property type="entry name" value="HTHARAC"/>
</dbReference>
<dbReference type="InterPro" id="IPR011006">
    <property type="entry name" value="CheY-like_superfamily"/>
</dbReference>
<reference evidence="13 14" key="2">
    <citation type="submission" date="2024-06" db="EMBL/GenBank/DDBJ databases">
        <title>Caproicibacterium argilliputei sp. nov, a novel caproic acid producing anaerobic bacterium isolated from pit mud.</title>
        <authorList>
            <person name="Xia S."/>
        </authorList>
    </citation>
    <scope>NUCLEOTIDE SEQUENCE [LARGE SCALE GENOMIC DNA]</scope>
    <source>
        <strain evidence="13 14">ZCY20-5</strain>
    </source>
</reference>
<dbReference type="InterPro" id="IPR018060">
    <property type="entry name" value="HTH_AraC"/>
</dbReference>
<dbReference type="PROSITE" id="PS01124">
    <property type="entry name" value="HTH_ARAC_FAMILY_2"/>
    <property type="match status" value="1"/>
</dbReference>
<dbReference type="EMBL" id="CP135996">
    <property type="protein sequence ID" value="WOC32487.1"/>
    <property type="molecule type" value="Genomic_DNA"/>
</dbReference>
<accession>A0AA97DA85</accession>
<dbReference type="Pfam" id="PF12833">
    <property type="entry name" value="HTH_18"/>
    <property type="match status" value="1"/>
</dbReference>
<feature type="domain" description="HTH araC/xylS-type" evidence="11">
    <location>
        <begin position="247"/>
        <end position="346"/>
    </location>
</feature>
<dbReference type="Gene3D" id="1.10.10.60">
    <property type="entry name" value="Homeodomain-like"/>
    <property type="match status" value="2"/>
</dbReference>
<gene>
    <name evidence="13" type="ORF">PXC00_01060</name>
</gene>
<dbReference type="CDD" id="cd17536">
    <property type="entry name" value="REC_YesN-like"/>
    <property type="match status" value="1"/>
</dbReference>
<organism evidence="13 14">
    <name type="scientific">Caproicibacterium argilliputei</name>
    <dbReference type="NCBI Taxonomy" id="3030016"/>
    <lineage>
        <taxon>Bacteria</taxon>
        <taxon>Bacillati</taxon>
        <taxon>Bacillota</taxon>
        <taxon>Clostridia</taxon>
        <taxon>Eubacteriales</taxon>
        <taxon>Oscillospiraceae</taxon>
        <taxon>Caproicibacterium</taxon>
    </lineage>
</organism>
<dbReference type="AlphaFoldDB" id="A0AA97DA85"/>
<dbReference type="PROSITE" id="PS00041">
    <property type="entry name" value="HTH_ARAC_FAMILY_1"/>
    <property type="match status" value="1"/>
</dbReference>
<comment type="function">
    <text evidence="9">May play the central regulatory role in sporulation. It may be an element of the effector pathway responsible for the activation of sporulation genes in response to nutritional stress. Spo0A may act in concert with spo0H (a sigma factor) to control the expression of some genes that are critical to the sporulation process.</text>
</comment>
<keyword evidence="3" id="KW-0963">Cytoplasm</keyword>
<reference evidence="14" key="3">
    <citation type="submission" date="2024-06" db="EMBL/GenBank/DDBJ databases">
        <authorList>
            <person name="Zeng C."/>
        </authorList>
    </citation>
    <scope>NUCLEOTIDE SEQUENCE [LARGE SCALE GENOMIC DNA]</scope>
    <source>
        <strain evidence="14">ZCY20-5</strain>
    </source>
</reference>
<feature type="domain" description="Response regulatory" evidence="12">
    <location>
        <begin position="2"/>
        <end position="119"/>
    </location>
</feature>
<evidence type="ECO:0000256" key="10">
    <source>
        <dbReference type="PROSITE-ProRule" id="PRU00169"/>
    </source>
</evidence>
<dbReference type="KEGG" id="carl:PXC00_01060"/>
<keyword evidence="7" id="KW-0238">DNA-binding</keyword>
<dbReference type="GO" id="GO:0000160">
    <property type="term" value="P:phosphorelay signal transduction system"/>
    <property type="evidence" value="ECO:0007669"/>
    <property type="project" value="UniProtKB-KW"/>
</dbReference>
<evidence type="ECO:0000256" key="2">
    <source>
        <dbReference type="ARBA" id="ARBA00018672"/>
    </source>
</evidence>
<evidence type="ECO:0000256" key="8">
    <source>
        <dbReference type="ARBA" id="ARBA00023163"/>
    </source>
</evidence>
<evidence type="ECO:0000256" key="4">
    <source>
        <dbReference type="ARBA" id="ARBA00022553"/>
    </source>
</evidence>
<protein>
    <recommendedName>
        <fullName evidence="2">Stage 0 sporulation protein A homolog</fullName>
    </recommendedName>
</protein>
<dbReference type="SMART" id="SM00448">
    <property type="entry name" value="REC"/>
    <property type="match status" value="1"/>
</dbReference>
<dbReference type="RefSeq" id="WP_275844651.1">
    <property type="nucleotide sequence ID" value="NZ_CP135996.1"/>
</dbReference>
<dbReference type="PANTHER" id="PTHR42713:SF3">
    <property type="entry name" value="TRANSCRIPTIONAL REGULATORY PROTEIN HPTR"/>
    <property type="match status" value="1"/>
</dbReference>
<keyword evidence="4 10" id="KW-0597">Phosphoprotein</keyword>
<dbReference type="GO" id="GO:0003700">
    <property type="term" value="F:DNA-binding transcription factor activity"/>
    <property type="evidence" value="ECO:0007669"/>
    <property type="project" value="InterPro"/>
</dbReference>
<feature type="modified residue" description="4-aspartylphosphate" evidence="10">
    <location>
        <position position="54"/>
    </location>
</feature>
<keyword evidence="14" id="KW-1185">Reference proteome</keyword>
<keyword evidence="5" id="KW-0902">Two-component regulatory system</keyword>
<evidence type="ECO:0000256" key="6">
    <source>
        <dbReference type="ARBA" id="ARBA00023015"/>
    </source>
</evidence>
<dbReference type="PANTHER" id="PTHR42713">
    <property type="entry name" value="HISTIDINE KINASE-RELATED"/>
    <property type="match status" value="1"/>
</dbReference>
<dbReference type="SMART" id="SM00342">
    <property type="entry name" value="HTH_ARAC"/>
    <property type="match status" value="1"/>
</dbReference>
<evidence type="ECO:0000256" key="1">
    <source>
        <dbReference type="ARBA" id="ARBA00004496"/>
    </source>
</evidence>
<name>A0AA97DA85_9FIRM</name>
<evidence type="ECO:0000259" key="11">
    <source>
        <dbReference type="PROSITE" id="PS01124"/>
    </source>
</evidence>
<evidence type="ECO:0000256" key="3">
    <source>
        <dbReference type="ARBA" id="ARBA00022490"/>
    </source>
</evidence>
<dbReference type="InterPro" id="IPR018062">
    <property type="entry name" value="HTH_AraC-typ_CS"/>
</dbReference>